<reference evidence="1 2" key="1">
    <citation type="submission" date="2018-06" db="EMBL/GenBank/DDBJ databases">
        <title>A transcriptomic atlas of mushroom development highlights an independent origin of complex multicellularity.</title>
        <authorList>
            <consortium name="DOE Joint Genome Institute"/>
            <person name="Krizsan K."/>
            <person name="Almasi E."/>
            <person name="Merenyi Z."/>
            <person name="Sahu N."/>
            <person name="Viragh M."/>
            <person name="Koszo T."/>
            <person name="Mondo S."/>
            <person name="Kiss B."/>
            <person name="Balint B."/>
            <person name="Kues U."/>
            <person name="Barry K."/>
            <person name="Hegedus J.C."/>
            <person name="Henrissat B."/>
            <person name="Johnson J."/>
            <person name="Lipzen A."/>
            <person name="Ohm R."/>
            <person name="Nagy I."/>
            <person name="Pangilinan J."/>
            <person name="Yan J."/>
            <person name="Xiong Y."/>
            <person name="Grigoriev I.V."/>
            <person name="Hibbett D.S."/>
            <person name="Nagy L.G."/>
        </authorList>
    </citation>
    <scope>NUCLEOTIDE SEQUENCE [LARGE SCALE GENOMIC DNA]</scope>
    <source>
        <strain evidence="1 2">SZMC22713</strain>
    </source>
</reference>
<dbReference type="AlphaFoldDB" id="A0A4Y7Q0I3"/>
<dbReference type="OrthoDB" id="3203373at2759"/>
<accession>A0A4Y7Q0I3</accession>
<protein>
    <submittedName>
        <fullName evidence="1">Uncharacterized protein</fullName>
    </submittedName>
</protein>
<organism evidence="1 2">
    <name type="scientific">Rickenella mellea</name>
    <dbReference type="NCBI Taxonomy" id="50990"/>
    <lineage>
        <taxon>Eukaryota</taxon>
        <taxon>Fungi</taxon>
        <taxon>Dikarya</taxon>
        <taxon>Basidiomycota</taxon>
        <taxon>Agaricomycotina</taxon>
        <taxon>Agaricomycetes</taxon>
        <taxon>Hymenochaetales</taxon>
        <taxon>Rickenellaceae</taxon>
        <taxon>Rickenella</taxon>
    </lineage>
</organism>
<dbReference type="EMBL" id="ML170185">
    <property type="protein sequence ID" value="TDL20748.1"/>
    <property type="molecule type" value="Genomic_DNA"/>
</dbReference>
<name>A0A4Y7Q0I3_9AGAM</name>
<dbReference type="STRING" id="50990.A0A4Y7Q0I3"/>
<evidence type="ECO:0000313" key="2">
    <source>
        <dbReference type="Proteomes" id="UP000294933"/>
    </source>
</evidence>
<dbReference type="VEuPathDB" id="FungiDB:BD410DRAFT_790395"/>
<sequence>MDYLEDVGNLLAIIRSRGWDAAFAEDVLYGVSHSDQHRSRLYGEPLLSLRQVLEDSKRCMSMLSKITECLGRKIRRLEKRTIPLVLEDGIRRLPDELLANIFTLGHLSTTSRDSDRSPIGGDYALRGVSHVSHRFREISLVTPILWSRLSVLYPDSKLQAFLSRSGQVDLEIDTYHPFISNFKEKLKTLSTYSHRWSRLLIMDEETERFMQKLGLTKFPRLRHLYHECPITSTAWQMPLLSHIECSSCHFGPGVPFLEQLTTFEVSFEHMDSVNLDEFAQVVHNMSNLRKLSVQLIYLYSEYMFTSEWL</sequence>
<keyword evidence="2" id="KW-1185">Reference proteome</keyword>
<evidence type="ECO:0000313" key="1">
    <source>
        <dbReference type="EMBL" id="TDL20748.1"/>
    </source>
</evidence>
<dbReference type="Proteomes" id="UP000294933">
    <property type="component" value="Unassembled WGS sequence"/>
</dbReference>
<proteinExistence type="predicted"/>
<gene>
    <name evidence="1" type="ORF">BD410DRAFT_790395</name>
</gene>